<evidence type="ECO:0000313" key="4">
    <source>
        <dbReference type="EMBL" id="KAL3393159.1"/>
    </source>
</evidence>
<dbReference type="PANTHER" id="PTHR13213:SF2">
    <property type="entry name" value="MYB-BINDING PROTEIN 1A"/>
    <property type="match status" value="1"/>
</dbReference>
<dbReference type="Proteomes" id="UP001627154">
    <property type="component" value="Unassembled WGS sequence"/>
</dbReference>
<protein>
    <recommendedName>
        <fullName evidence="6">Condensin complex subunit 1</fullName>
    </recommendedName>
</protein>
<evidence type="ECO:0008006" key="6">
    <source>
        <dbReference type="Google" id="ProtNLM"/>
    </source>
</evidence>
<reference evidence="4 5" key="1">
    <citation type="journal article" date="2024" name="bioRxiv">
        <title>A reference genome for Trichogramma kaykai: A tiny desert-dwelling parasitoid wasp with competing sex-ratio distorters.</title>
        <authorList>
            <person name="Culotta J."/>
            <person name="Lindsey A.R."/>
        </authorList>
    </citation>
    <scope>NUCLEOTIDE SEQUENCE [LARGE SCALE GENOMIC DNA]</scope>
    <source>
        <strain evidence="4 5">KSX58</strain>
    </source>
</reference>
<evidence type="ECO:0000313" key="5">
    <source>
        <dbReference type="Proteomes" id="UP001627154"/>
    </source>
</evidence>
<organism evidence="4 5">
    <name type="scientific">Trichogramma kaykai</name>
    <dbReference type="NCBI Taxonomy" id="54128"/>
    <lineage>
        <taxon>Eukaryota</taxon>
        <taxon>Metazoa</taxon>
        <taxon>Ecdysozoa</taxon>
        <taxon>Arthropoda</taxon>
        <taxon>Hexapoda</taxon>
        <taxon>Insecta</taxon>
        <taxon>Pterygota</taxon>
        <taxon>Neoptera</taxon>
        <taxon>Endopterygota</taxon>
        <taxon>Hymenoptera</taxon>
        <taxon>Apocrita</taxon>
        <taxon>Proctotrupomorpha</taxon>
        <taxon>Chalcidoidea</taxon>
        <taxon>Trichogrammatidae</taxon>
        <taxon>Trichogramma</taxon>
    </lineage>
</organism>
<proteinExistence type="predicted"/>
<comment type="subcellular location">
    <subcellularLocation>
        <location evidence="1">Nucleus</location>
    </subcellularLocation>
</comment>
<dbReference type="AlphaFoldDB" id="A0ABD2WK95"/>
<keyword evidence="5" id="KW-1185">Reference proteome</keyword>
<dbReference type="EMBL" id="JBJJXI010000100">
    <property type="protein sequence ID" value="KAL3393159.1"/>
    <property type="molecule type" value="Genomic_DNA"/>
</dbReference>
<keyword evidence="2" id="KW-0539">Nucleus</keyword>
<evidence type="ECO:0000256" key="2">
    <source>
        <dbReference type="ARBA" id="ARBA00023242"/>
    </source>
</evidence>
<name>A0ABD2WK95_9HYME</name>
<evidence type="ECO:0000256" key="1">
    <source>
        <dbReference type="ARBA" id="ARBA00004123"/>
    </source>
</evidence>
<dbReference type="GO" id="GO:0005634">
    <property type="term" value="C:nucleus"/>
    <property type="evidence" value="ECO:0007669"/>
    <property type="project" value="UniProtKB-SubCell"/>
</dbReference>
<accession>A0ABD2WK95</accession>
<feature type="region of interest" description="Disordered" evidence="3">
    <location>
        <begin position="170"/>
        <end position="191"/>
    </location>
</feature>
<comment type="caution">
    <text evidence="4">The sequence shown here is derived from an EMBL/GenBank/DDBJ whole genome shotgun (WGS) entry which is preliminary data.</text>
</comment>
<dbReference type="PANTHER" id="PTHR13213">
    <property type="entry name" value="MYB-BINDING PROTEIN 1A FAMILY MEMBER"/>
    <property type="match status" value="1"/>
</dbReference>
<feature type="compositionally biased region" description="Low complexity" evidence="3">
    <location>
        <begin position="171"/>
        <end position="180"/>
    </location>
</feature>
<dbReference type="InterPro" id="IPR007015">
    <property type="entry name" value="DNA_pol_V/MYBBP1A"/>
</dbReference>
<evidence type="ECO:0000256" key="3">
    <source>
        <dbReference type="SAM" id="MobiDB-lite"/>
    </source>
</evidence>
<sequence length="191" mass="21604">MLQALIEKGEKSTLICQEMSDKLAECCVFLVRCSQQITGCTDSFCKIFCDSLRAFFTQRSCALSSILFKSLLQLCWVGNWKLAPLLVDYAFDPTLRKYRRGQALELLKVFFNNHRLLKLDEFSKERAALEKKLAEKIAKLKEGNLDLSKNAKAALKVLAGRVDATLVLKRQAPPADQAEAPESKKKRTKED</sequence>
<gene>
    <name evidence="4" type="ORF">TKK_012412</name>
</gene>